<feature type="non-terminal residue" evidence="1">
    <location>
        <position position="1"/>
    </location>
</feature>
<evidence type="ECO:0000313" key="1">
    <source>
        <dbReference type="EMBL" id="GAF77939.1"/>
    </source>
</evidence>
<dbReference type="EMBL" id="BARS01008379">
    <property type="protein sequence ID" value="GAF77939.1"/>
    <property type="molecule type" value="Genomic_DNA"/>
</dbReference>
<name>X0SA94_9ZZZZ</name>
<feature type="non-terminal residue" evidence="1">
    <location>
        <position position="372"/>
    </location>
</feature>
<reference evidence="1" key="1">
    <citation type="journal article" date="2014" name="Front. Microbiol.">
        <title>High frequency of phylogenetically diverse reductive dehalogenase-homologous genes in deep subseafloor sedimentary metagenomes.</title>
        <authorList>
            <person name="Kawai M."/>
            <person name="Futagami T."/>
            <person name="Toyoda A."/>
            <person name="Takaki Y."/>
            <person name="Nishi S."/>
            <person name="Hori S."/>
            <person name="Arai W."/>
            <person name="Tsubouchi T."/>
            <person name="Morono Y."/>
            <person name="Uchiyama I."/>
            <person name="Ito T."/>
            <person name="Fujiyama A."/>
            <person name="Inagaki F."/>
            <person name="Takami H."/>
        </authorList>
    </citation>
    <scope>NUCLEOTIDE SEQUENCE</scope>
    <source>
        <strain evidence="1">Expedition CK06-06</strain>
    </source>
</reference>
<proteinExistence type="predicted"/>
<protein>
    <submittedName>
        <fullName evidence="1">Uncharacterized protein</fullName>
    </submittedName>
</protein>
<accession>X0SA94</accession>
<comment type="caution">
    <text evidence="1">The sequence shown here is derived from an EMBL/GenBank/DDBJ whole genome shotgun (WGS) entry which is preliminary data.</text>
</comment>
<gene>
    <name evidence="1" type="ORF">S01H1_15986</name>
</gene>
<organism evidence="1">
    <name type="scientific">marine sediment metagenome</name>
    <dbReference type="NCBI Taxonomy" id="412755"/>
    <lineage>
        <taxon>unclassified sequences</taxon>
        <taxon>metagenomes</taxon>
        <taxon>ecological metagenomes</taxon>
    </lineage>
</organism>
<dbReference type="AlphaFoldDB" id="X0SA94"/>
<sequence length="372" mass="42765">APQKQNQARVAAVYFSDGKVLTGKISLTPGRSFKLNIPKAGKLKTTDMVTGEDVQYGKVRRFTFEPVREIRFYPEKEEMRRSWKFIETTKYNEETAEADYSPAAKEYSGKPYPLRYLAATVIFNSDESLQGHLYTVTVYLKTKEKTYRLVLRSKQRGGEGTMLDELVYVNRIKLLDEGKDIAAKVTVKFSDMRFGPEDAVQAVTRESLTPIPTKMTESDDTCVVESAFGEEFYLAVRKGGKYIVGWPKEQDKQLFALARDHIRRQKDFYNDKKLLGVLAGTDGKEVLTLVSLRRKVAPTHFGEIGGEWDRELGTVVEPWRLSIWRWKYDRVNQELILSSRGTFFRIILLPKDSTPEVVISEKLWQLQQKDDT</sequence>